<keyword evidence="3" id="KW-1185">Reference proteome</keyword>
<dbReference type="PANTHER" id="PTHR46017:SF1">
    <property type="entry name" value="ALPHA-MANNOSIDASE 2C1"/>
    <property type="match status" value="1"/>
</dbReference>
<protein>
    <submittedName>
        <fullName evidence="2">Alpha-mannosidase 2C1</fullName>
    </submittedName>
</protein>
<accession>A0AA35QXN9</accession>
<dbReference type="PANTHER" id="PTHR46017">
    <property type="entry name" value="ALPHA-MANNOSIDASE 2C1"/>
    <property type="match status" value="1"/>
</dbReference>
<comment type="caution">
    <text evidence="2">The sequence shown here is derived from an EMBL/GenBank/DDBJ whole genome shotgun (WGS) entry which is preliminary data.</text>
</comment>
<proteinExistence type="predicted"/>
<dbReference type="AlphaFoldDB" id="A0AA35QXN9"/>
<dbReference type="GO" id="GO:0004559">
    <property type="term" value="F:alpha-mannosidase activity"/>
    <property type="evidence" value="ECO:0007669"/>
    <property type="project" value="TreeGrafter"/>
</dbReference>
<gene>
    <name evidence="2" type="ORF">GBAR_LOCUS1575</name>
</gene>
<reference evidence="2" key="1">
    <citation type="submission" date="2023-03" db="EMBL/GenBank/DDBJ databases">
        <authorList>
            <person name="Steffen K."/>
            <person name="Cardenas P."/>
        </authorList>
    </citation>
    <scope>NUCLEOTIDE SEQUENCE</scope>
</reference>
<dbReference type="EMBL" id="CASHTH010000233">
    <property type="protein sequence ID" value="CAI7994929.1"/>
    <property type="molecule type" value="Genomic_DNA"/>
</dbReference>
<organism evidence="2 3">
    <name type="scientific">Geodia barretti</name>
    <name type="common">Barrett's horny sponge</name>
    <dbReference type="NCBI Taxonomy" id="519541"/>
    <lineage>
        <taxon>Eukaryota</taxon>
        <taxon>Metazoa</taxon>
        <taxon>Porifera</taxon>
        <taxon>Demospongiae</taxon>
        <taxon>Heteroscleromorpha</taxon>
        <taxon>Tetractinellida</taxon>
        <taxon>Astrophorina</taxon>
        <taxon>Geodiidae</taxon>
        <taxon>Geodia</taxon>
    </lineage>
</organism>
<sequence length="159" mass="17570">MHHFYEKGLTGSHNGHQIRTDFILTKKANPGDRFSVYIEAVASDMFGAGAKGMINPPDPSRYYSITMAELAVFDRDVYALLMDLTVIYDSAKHLPEGSERAYHALHTANHIVNACEPFKKSTFPLYVAVGSFSVCRVRLGSQYVGRCPVTLCHVAASRG</sequence>
<name>A0AA35QXN9_GEOBA</name>
<feature type="domain" description="Alpha-mannosidase Ams1-like N-terminal" evidence="1">
    <location>
        <begin position="8"/>
        <end position="71"/>
    </location>
</feature>
<evidence type="ECO:0000313" key="2">
    <source>
        <dbReference type="EMBL" id="CAI7994929.1"/>
    </source>
</evidence>
<evidence type="ECO:0000313" key="3">
    <source>
        <dbReference type="Proteomes" id="UP001174909"/>
    </source>
</evidence>
<dbReference type="Pfam" id="PF22907">
    <property type="entry name" value="Ams1-like_1st"/>
    <property type="match status" value="1"/>
</dbReference>
<dbReference type="InterPro" id="IPR054723">
    <property type="entry name" value="Ams1-like_N"/>
</dbReference>
<dbReference type="GO" id="GO:0009313">
    <property type="term" value="P:oligosaccharide catabolic process"/>
    <property type="evidence" value="ECO:0007669"/>
    <property type="project" value="TreeGrafter"/>
</dbReference>
<evidence type="ECO:0000259" key="1">
    <source>
        <dbReference type="Pfam" id="PF22907"/>
    </source>
</evidence>
<dbReference type="Proteomes" id="UP001174909">
    <property type="component" value="Unassembled WGS sequence"/>
</dbReference>